<feature type="region of interest" description="Disordered" evidence="2">
    <location>
        <begin position="375"/>
        <end position="422"/>
    </location>
</feature>
<proteinExistence type="predicted"/>
<evidence type="ECO:0000313" key="4">
    <source>
        <dbReference type="EMBL" id="KAH8985532.1"/>
    </source>
</evidence>
<feature type="compositionally biased region" description="Polar residues" evidence="2">
    <location>
        <begin position="189"/>
        <end position="203"/>
    </location>
</feature>
<keyword evidence="5" id="KW-1185">Reference proteome</keyword>
<feature type="compositionally biased region" description="Low complexity" evidence="2">
    <location>
        <begin position="900"/>
        <end position="912"/>
    </location>
</feature>
<protein>
    <submittedName>
        <fullName evidence="4">Lipase/ esterase</fullName>
    </submittedName>
</protein>
<organism evidence="4 5">
    <name type="scientific">Lactarius akahatsu</name>
    <dbReference type="NCBI Taxonomy" id="416441"/>
    <lineage>
        <taxon>Eukaryota</taxon>
        <taxon>Fungi</taxon>
        <taxon>Dikarya</taxon>
        <taxon>Basidiomycota</taxon>
        <taxon>Agaricomycotina</taxon>
        <taxon>Agaricomycetes</taxon>
        <taxon>Russulales</taxon>
        <taxon>Russulaceae</taxon>
        <taxon>Lactarius</taxon>
    </lineage>
</organism>
<evidence type="ECO:0000256" key="2">
    <source>
        <dbReference type="SAM" id="MobiDB-lite"/>
    </source>
</evidence>
<feature type="region of interest" description="Disordered" evidence="2">
    <location>
        <begin position="859"/>
        <end position="912"/>
    </location>
</feature>
<dbReference type="PANTHER" id="PTHR48081">
    <property type="entry name" value="AB HYDROLASE SUPERFAMILY PROTEIN C4A8.06C"/>
    <property type="match status" value="1"/>
</dbReference>
<keyword evidence="1" id="KW-0378">Hydrolase</keyword>
<dbReference type="SUPFAM" id="SSF53474">
    <property type="entry name" value="alpha/beta-Hydrolases"/>
    <property type="match status" value="1"/>
</dbReference>
<dbReference type="Proteomes" id="UP001201163">
    <property type="component" value="Unassembled WGS sequence"/>
</dbReference>
<feature type="compositionally biased region" description="Basic and acidic residues" evidence="2">
    <location>
        <begin position="161"/>
        <end position="170"/>
    </location>
</feature>
<evidence type="ECO:0000259" key="3">
    <source>
        <dbReference type="Pfam" id="PF07859"/>
    </source>
</evidence>
<dbReference type="InterPro" id="IPR013094">
    <property type="entry name" value="AB_hydrolase_3"/>
</dbReference>
<dbReference type="InterPro" id="IPR029058">
    <property type="entry name" value="AB_hydrolase_fold"/>
</dbReference>
<feature type="compositionally biased region" description="Polar residues" evidence="2">
    <location>
        <begin position="403"/>
        <end position="415"/>
    </location>
</feature>
<dbReference type="AlphaFoldDB" id="A0AAD4QAJ6"/>
<name>A0AAD4QAJ6_9AGAM</name>
<feature type="region of interest" description="Disordered" evidence="2">
    <location>
        <begin position="141"/>
        <end position="203"/>
    </location>
</feature>
<dbReference type="PANTHER" id="PTHR48081:SF5">
    <property type="entry name" value="ALPHA_BETA HYDROLASE FOLD-3 DOMAIN-CONTAINING PROTEIN"/>
    <property type="match status" value="1"/>
</dbReference>
<evidence type="ECO:0000256" key="1">
    <source>
        <dbReference type="ARBA" id="ARBA00022801"/>
    </source>
</evidence>
<dbReference type="Gene3D" id="3.40.50.1820">
    <property type="entry name" value="alpha/beta hydrolase"/>
    <property type="match status" value="1"/>
</dbReference>
<accession>A0AAD4QAJ6</accession>
<dbReference type="Pfam" id="PF07859">
    <property type="entry name" value="Abhydrolase_3"/>
    <property type="match status" value="1"/>
</dbReference>
<dbReference type="GO" id="GO:0016787">
    <property type="term" value="F:hydrolase activity"/>
    <property type="evidence" value="ECO:0007669"/>
    <property type="project" value="UniProtKB-KW"/>
</dbReference>
<dbReference type="EMBL" id="JAKELL010000062">
    <property type="protein sequence ID" value="KAH8985532.1"/>
    <property type="molecule type" value="Genomic_DNA"/>
</dbReference>
<reference evidence="4" key="1">
    <citation type="submission" date="2022-01" db="EMBL/GenBank/DDBJ databases">
        <title>Comparative genomics reveals a dynamic genome evolution in the ectomycorrhizal milk-cap (Lactarius) mushrooms.</title>
        <authorList>
            <consortium name="DOE Joint Genome Institute"/>
            <person name="Lebreton A."/>
            <person name="Tang N."/>
            <person name="Kuo A."/>
            <person name="LaButti K."/>
            <person name="Drula E."/>
            <person name="Barry K."/>
            <person name="Clum A."/>
            <person name="Lipzen A."/>
            <person name="Mousain D."/>
            <person name="Ng V."/>
            <person name="Wang R."/>
            <person name="Wang X."/>
            <person name="Dai Y."/>
            <person name="Henrissat B."/>
            <person name="Grigoriev I.V."/>
            <person name="Guerin-Laguette A."/>
            <person name="Yu F."/>
            <person name="Martin F.M."/>
        </authorList>
    </citation>
    <scope>NUCLEOTIDE SEQUENCE</scope>
    <source>
        <strain evidence="4">QP</strain>
    </source>
</reference>
<feature type="domain" description="Alpha/beta hydrolase fold-3" evidence="3">
    <location>
        <begin position="214"/>
        <end position="331"/>
    </location>
</feature>
<sequence length="912" mass="100217">MSNSLTRRASLTVGPLFLETLVKHYFARVVGDDSKNSVPLRKEVLLYDEVFNIAKDFMEIATRHTVEDLQAFANVRTPSPPSVHVVRIVIPMSCCDQAANYLIEAFGGVDEMKKVVGGVKWWQVRGIRGLDAEWVSTKKDWKSAQRRAKERRSSTAAPQEHAAERPELHRPSAVPEPPLSPGGEAGHQSGASKNNETPRDSATYQPEMDEMRCILFSHGGGYYFGSVDQERYTIQRLARKIRGRVLAVNYRLAPQYPFPCAIQDLVAAYHQKAQRIFHVRPEHIVIAGDSAGGGLSLALLQIIRDSGLPAPAGGVLISPWCDLNHSFPSVLSNTDTDVIPSTGLCLHKPSPLWPPPSNDVSSRVHNGLRKSIVDVYRRSKGAGRTPQASRPSDPDDVVPESPTTSGPMNVGSTASPTPPEFPRFIEVPQQVQLYAPNGLLRHPLVSPALSYLGGLPPLFFTAGDREVLRDEIIYTAHRAAHPERFPVPSDTKDLYQPFKDDDFEKHMRPTSVHIQVYDDVGHVLPVLFPFTTPGKYCFRALALFCKHVTNMQPALPSSPGLLSPMDHHFITSPASLTPQNEVSRLQVPSPKVHRSLSTRIQHAATGVKRRSSLWSRPSAQATGGSTMYSVENRVSSGQVTPISDLSDVSVDVAGPRIGGNNEPQVDDVPRPGEAWVYAGNWVKKFLSQSAVSRDMIRERVSTQGIIRTLEPESELPALQVPPELVGAISEHAVRRYVAGTARFEKRFARAIKHIAKQRQQNIDRASRDANQHLEALQKYFDRKRTSAETGGVVEPSWNLAWALEADERPPPSSIVARRDTKEALELARVADKAILATEESLSANNLWNVIVGFVTVSPDDHPSARSDGGISPRAGEHVVGAQTGRTGRLRSFLRKKQPEGSQSGSGQSSSGQ</sequence>
<dbReference type="InterPro" id="IPR050300">
    <property type="entry name" value="GDXG_lipolytic_enzyme"/>
</dbReference>
<comment type="caution">
    <text evidence="4">The sequence shown here is derived from an EMBL/GenBank/DDBJ whole genome shotgun (WGS) entry which is preliminary data.</text>
</comment>
<gene>
    <name evidence="4" type="ORF">EDB92DRAFT_1818593</name>
</gene>
<evidence type="ECO:0000313" key="5">
    <source>
        <dbReference type="Proteomes" id="UP001201163"/>
    </source>
</evidence>